<proteinExistence type="predicted"/>
<comment type="caution">
    <text evidence="2">The sequence shown here is derived from an EMBL/GenBank/DDBJ whole genome shotgun (WGS) entry which is preliminary data.</text>
</comment>
<evidence type="ECO:0000313" key="3">
    <source>
        <dbReference type="Proteomes" id="UP000219994"/>
    </source>
</evidence>
<reference evidence="3" key="1">
    <citation type="submission" date="2017-03" db="EMBL/GenBank/DDBJ databases">
        <authorList>
            <person name="Lund M.B."/>
        </authorList>
    </citation>
    <scope>NUCLEOTIDE SEQUENCE [LARGE SCALE GENOMIC DNA]</scope>
</reference>
<dbReference type="EMBL" id="NAEP01000028">
    <property type="protein sequence ID" value="PDQ35683.1"/>
    <property type="molecule type" value="Genomic_DNA"/>
</dbReference>
<evidence type="ECO:0000256" key="1">
    <source>
        <dbReference type="SAM" id="MobiDB-lite"/>
    </source>
</evidence>
<dbReference type="Proteomes" id="UP000219994">
    <property type="component" value="Unassembled WGS sequence"/>
</dbReference>
<feature type="compositionally biased region" description="Basic and acidic residues" evidence="1">
    <location>
        <begin position="1"/>
        <end position="14"/>
    </location>
</feature>
<accession>A0A2A6FTD6</accession>
<feature type="region of interest" description="Disordered" evidence="1">
    <location>
        <begin position="1"/>
        <end position="37"/>
    </location>
</feature>
<name>A0A2A6FTD6_9MICO</name>
<evidence type="ECO:0000313" key="2">
    <source>
        <dbReference type="EMBL" id="PDQ35683.1"/>
    </source>
</evidence>
<sequence length="82" mass="9370">MSVAVHDRTWRADENVCDPGKNPREHADNNALTGSVVDIPPRVRPEASRQAQVLWDVDFDSYVMLYIAIIHIIKQEIDDEVQ</sequence>
<protein>
    <submittedName>
        <fullName evidence="2">Uncharacterized protein</fullName>
    </submittedName>
</protein>
<organism evidence="2 3">
    <name type="scientific">Candidatus Lumbricidiphila eiseniae</name>
    <dbReference type="NCBI Taxonomy" id="1969409"/>
    <lineage>
        <taxon>Bacteria</taxon>
        <taxon>Bacillati</taxon>
        <taxon>Actinomycetota</taxon>
        <taxon>Actinomycetes</taxon>
        <taxon>Micrococcales</taxon>
        <taxon>Microbacteriaceae</taxon>
        <taxon>Candidatus Lumbricidiphila</taxon>
    </lineage>
</organism>
<gene>
    <name evidence="2" type="ORF">B5766_04285</name>
</gene>
<dbReference type="AlphaFoldDB" id="A0A2A6FTD6"/>